<proteinExistence type="predicted"/>
<evidence type="ECO:0000256" key="1">
    <source>
        <dbReference type="SAM" id="Phobius"/>
    </source>
</evidence>
<dbReference type="GO" id="GO:0015095">
    <property type="term" value="F:magnesium ion transmembrane transporter activity"/>
    <property type="evidence" value="ECO:0007669"/>
    <property type="project" value="InterPro"/>
</dbReference>
<dbReference type="PANTHER" id="PTHR21535">
    <property type="entry name" value="MAGNESIUM AND COBALT TRANSPORT PROTEIN/MITOCHONDRIAL IMPORT INNER MEMBRANE TRANSLOCASE SUBUNIT TIM8"/>
    <property type="match status" value="1"/>
</dbReference>
<sequence>MTDIDSTVCPGEARLLLRRNGTAEAMQRFNLNEFEKVKNFIKTLSFAPLHHKTFFVPSVAELYDDDDESYNTDAVNKSNGPTDVAWLDIETDNEADLNKVLSFFPLHSSTKQDVRERKNSTERAEIFPSCGYVCINIAAKQDSTNVIGLEEDETVMVSIIAFDQFLLTIHRKPFKGKEELMAQMESLLSSSTSDSEPVSVFVCSLISSFVKEYQKEPSSILVDVDSVNELVLQIQPSRCDQMDLLRRIEALRHRLSYLQAAFLAKESLLQQLILPVMRRIFIAAEPSVVGRYQRLLSGLLLSIERLRKGRDVLNLSSMSLVGGVSMRLLQHCHWMDFLNNVMTQMSLVTMPICIIPGLFTMNVRVPFEESEGLTAFLGIAAVTALIFAAGMAYPTYVYFRYKPPGALVPPSLS</sequence>
<dbReference type="SUPFAM" id="SSF143865">
    <property type="entry name" value="CorA soluble domain-like"/>
    <property type="match status" value="1"/>
</dbReference>
<dbReference type="CDD" id="cd12829">
    <property type="entry name" value="Alr1p-like"/>
    <property type="match status" value="1"/>
</dbReference>
<dbReference type="GeneID" id="39986371"/>
<keyword evidence="1" id="KW-1133">Transmembrane helix</keyword>
<name>A0A1X0NUD3_9TRYP</name>
<dbReference type="InterPro" id="IPR044089">
    <property type="entry name" value="Alr1-like"/>
</dbReference>
<feature type="transmembrane region" description="Helical" evidence="1">
    <location>
        <begin position="373"/>
        <end position="393"/>
    </location>
</feature>
<keyword evidence="1" id="KW-0472">Membrane</keyword>
<keyword evidence="1" id="KW-0812">Transmembrane</keyword>
<dbReference type="Gene3D" id="3.30.460.20">
    <property type="entry name" value="CorA soluble domain-like"/>
    <property type="match status" value="1"/>
</dbReference>
<dbReference type="Pfam" id="PF01544">
    <property type="entry name" value="CorA"/>
    <property type="match status" value="1"/>
</dbReference>
<gene>
    <name evidence="2" type="ORF">TM35_000182780</name>
</gene>
<organism evidence="2 3">
    <name type="scientific">Trypanosoma theileri</name>
    <dbReference type="NCBI Taxonomy" id="67003"/>
    <lineage>
        <taxon>Eukaryota</taxon>
        <taxon>Discoba</taxon>
        <taxon>Euglenozoa</taxon>
        <taxon>Kinetoplastea</taxon>
        <taxon>Metakinetoplastina</taxon>
        <taxon>Trypanosomatida</taxon>
        <taxon>Trypanosomatidae</taxon>
        <taxon>Trypanosoma</taxon>
    </lineage>
</organism>
<protein>
    <submittedName>
        <fullName evidence="2">Putative zinc transporter</fullName>
    </submittedName>
</protein>
<dbReference type="STRING" id="67003.A0A1X0NUD3"/>
<keyword evidence="3" id="KW-1185">Reference proteome</keyword>
<dbReference type="RefSeq" id="XP_028882287.1">
    <property type="nucleotide sequence ID" value="XM_029026591.1"/>
</dbReference>
<evidence type="ECO:0000313" key="3">
    <source>
        <dbReference type="Proteomes" id="UP000192257"/>
    </source>
</evidence>
<dbReference type="PANTHER" id="PTHR21535:SF51">
    <property type="entry name" value="MANGANESE RESISTANCE PROTEIN MNR2"/>
    <property type="match status" value="1"/>
</dbReference>
<comment type="caution">
    <text evidence="2">The sequence shown here is derived from an EMBL/GenBank/DDBJ whole genome shotgun (WGS) entry which is preliminary data.</text>
</comment>
<feature type="transmembrane region" description="Helical" evidence="1">
    <location>
        <begin position="341"/>
        <end position="361"/>
    </location>
</feature>
<dbReference type="VEuPathDB" id="TriTrypDB:TM35_000182780"/>
<accession>A0A1X0NUD3</accession>
<dbReference type="InterPro" id="IPR045861">
    <property type="entry name" value="CorA_cytoplasmic_dom"/>
</dbReference>
<evidence type="ECO:0000313" key="2">
    <source>
        <dbReference type="EMBL" id="ORC88221.1"/>
    </source>
</evidence>
<reference evidence="2 3" key="1">
    <citation type="submission" date="2017-03" db="EMBL/GenBank/DDBJ databases">
        <title>An alternative strategy for trypanosome survival in the mammalian bloodstream revealed through genome and transcriptome analysis of the ubiquitous bovine parasite Trypanosoma (Megatrypanum) theileri.</title>
        <authorList>
            <person name="Kelly S."/>
            <person name="Ivens A."/>
            <person name="Mott A."/>
            <person name="O'Neill E."/>
            <person name="Emms D."/>
            <person name="Macleod O."/>
            <person name="Voorheis P."/>
            <person name="Matthews J."/>
            <person name="Matthews K."/>
            <person name="Carrington M."/>
        </authorList>
    </citation>
    <scope>NUCLEOTIDE SEQUENCE [LARGE SCALE GENOMIC DNA]</scope>
    <source>
        <strain evidence="2">Edinburgh</strain>
    </source>
</reference>
<dbReference type="InterPro" id="IPR002523">
    <property type="entry name" value="MgTranspt_CorA/ZnTranspt_ZntB"/>
</dbReference>
<dbReference type="GO" id="GO:0016020">
    <property type="term" value="C:membrane"/>
    <property type="evidence" value="ECO:0007669"/>
    <property type="project" value="InterPro"/>
</dbReference>
<dbReference type="AlphaFoldDB" id="A0A1X0NUD3"/>
<dbReference type="EMBL" id="NBCO01000018">
    <property type="protein sequence ID" value="ORC88221.1"/>
    <property type="molecule type" value="Genomic_DNA"/>
</dbReference>
<dbReference type="Proteomes" id="UP000192257">
    <property type="component" value="Unassembled WGS sequence"/>
</dbReference>
<dbReference type="OrthoDB" id="29879at2759"/>